<name>A0A6A4N9X3_LUPAL</name>
<proteinExistence type="predicted"/>
<comment type="caution">
    <text evidence="1">The sequence shown here is derived from an EMBL/GenBank/DDBJ whole genome shotgun (WGS) entry which is preliminary data.</text>
</comment>
<dbReference type="Proteomes" id="UP000447434">
    <property type="component" value="Chromosome 24"/>
</dbReference>
<evidence type="ECO:0000313" key="2">
    <source>
        <dbReference type="Proteomes" id="UP000447434"/>
    </source>
</evidence>
<reference evidence="2" key="1">
    <citation type="journal article" date="2020" name="Nat. Commun.">
        <title>Genome sequence of the cluster root forming white lupin.</title>
        <authorList>
            <person name="Hufnagel B."/>
            <person name="Marques A."/>
            <person name="Soriano A."/>
            <person name="Marques L."/>
            <person name="Divol F."/>
            <person name="Doumas P."/>
            <person name="Sallet E."/>
            <person name="Mancinotti D."/>
            <person name="Carrere S."/>
            <person name="Marande W."/>
            <person name="Arribat S."/>
            <person name="Keller J."/>
            <person name="Huneau C."/>
            <person name="Blein T."/>
            <person name="Aime D."/>
            <person name="Laguerre M."/>
            <person name="Taylor J."/>
            <person name="Schubert V."/>
            <person name="Nelson M."/>
            <person name="Geu-Flores F."/>
            <person name="Crespi M."/>
            <person name="Gallardo-Guerrero K."/>
            <person name="Delaux P.-M."/>
            <person name="Salse J."/>
            <person name="Berges H."/>
            <person name="Guyot R."/>
            <person name="Gouzy J."/>
            <person name="Peret B."/>
        </authorList>
    </citation>
    <scope>NUCLEOTIDE SEQUENCE [LARGE SCALE GENOMIC DNA]</scope>
    <source>
        <strain evidence="2">cv. Amiga</strain>
    </source>
</reference>
<accession>A0A6A4N9X3</accession>
<protein>
    <submittedName>
        <fullName evidence="1">Uncharacterized protein</fullName>
    </submittedName>
</protein>
<evidence type="ECO:0000313" key="1">
    <source>
        <dbReference type="EMBL" id="KAE9585581.1"/>
    </source>
</evidence>
<dbReference type="AlphaFoldDB" id="A0A6A4N9X3"/>
<organism evidence="1 2">
    <name type="scientific">Lupinus albus</name>
    <name type="common">White lupine</name>
    <name type="synonym">Lupinus termis</name>
    <dbReference type="NCBI Taxonomy" id="3870"/>
    <lineage>
        <taxon>Eukaryota</taxon>
        <taxon>Viridiplantae</taxon>
        <taxon>Streptophyta</taxon>
        <taxon>Embryophyta</taxon>
        <taxon>Tracheophyta</taxon>
        <taxon>Spermatophyta</taxon>
        <taxon>Magnoliopsida</taxon>
        <taxon>eudicotyledons</taxon>
        <taxon>Gunneridae</taxon>
        <taxon>Pentapetalae</taxon>
        <taxon>rosids</taxon>
        <taxon>fabids</taxon>
        <taxon>Fabales</taxon>
        <taxon>Fabaceae</taxon>
        <taxon>Papilionoideae</taxon>
        <taxon>50 kb inversion clade</taxon>
        <taxon>genistoids sensu lato</taxon>
        <taxon>core genistoids</taxon>
        <taxon>Genisteae</taxon>
        <taxon>Lupinus</taxon>
    </lineage>
</organism>
<sequence length="45" mass="5356">MQRRLVTKTNTLCLFAIYKEVLSDLFDLNSKQNVNYYYIPLILSL</sequence>
<keyword evidence="2" id="KW-1185">Reference proteome</keyword>
<dbReference type="EMBL" id="WOCE01000024">
    <property type="protein sequence ID" value="KAE9585581.1"/>
    <property type="molecule type" value="Genomic_DNA"/>
</dbReference>
<gene>
    <name evidence="1" type="ORF">Lalb_Chr24g0392831</name>
</gene>